<gene>
    <name evidence="1" type="ORF">GRX01_03235</name>
</gene>
<protein>
    <recommendedName>
        <fullName evidence="3">LexA-binding, inner membrane-associated hydrolase</fullName>
    </recommendedName>
</protein>
<dbReference type="RefSeq" id="WP_159663425.1">
    <property type="nucleotide sequence ID" value="NZ_WUUS01000002.1"/>
</dbReference>
<accession>A0A6B0SWP1</accession>
<dbReference type="OrthoDB" id="200338at2157"/>
<evidence type="ECO:0000313" key="1">
    <source>
        <dbReference type="EMBL" id="MXR40370.1"/>
    </source>
</evidence>
<proteinExistence type="predicted"/>
<dbReference type="Proteomes" id="UP000437065">
    <property type="component" value="Unassembled WGS sequence"/>
</dbReference>
<evidence type="ECO:0008006" key="3">
    <source>
        <dbReference type="Google" id="ProtNLM"/>
    </source>
</evidence>
<dbReference type="Pfam" id="PF04307">
    <property type="entry name" value="YdjM"/>
    <property type="match status" value="1"/>
</dbReference>
<comment type="caution">
    <text evidence="1">The sequence shown here is derived from an EMBL/GenBank/DDBJ whole genome shotgun (WGS) entry which is preliminary data.</text>
</comment>
<reference evidence="1 2" key="1">
    <citation type="submission" date="2019-12" db="EMBL/GenBank/DDBJ databases">
        <title>Isolation and characterization of three novel carbon monoxide-oxidizing members of Halobacteria from salione crusts and soils.</title>
        <authorList>
            <person name="Myers M.R."/>
            <person name="King G.M."/>
        </authorList>
    </citation>
    <scope>NUCLEOTIDE SEQUENCE [LARGE SCALE GENOMIC DNA]</scope>
    <source>
        <strain evidence="1 2">WSA2</strain>
    </source>
</reference>
<evidence type="ECO:0000313" key="2">
    <source>
        <dbReference type="Proteomes" id="UP000437065"/>
    </source>
</evidence>
<dbReference type="AlphaFoldDB" id="A0A6B0SWP1"/>
<sequence length="191" mass="20056">MWPWDHVAVAYIAYSAYARARGRRPSATTAVVVVIAAIAPDMIDKPLSWWLAVLPSSRSLGHSAFTAAGVVAVTGAVQRRVGPAGLTPAVAIGYASHLLGDVAYPLVVKGSLRVEFLLWPLVPAVADSTPDPFTHVSELFAAFLGYLSTPAGTAYLVLDLVLLLGAAALWFSDGAPGVGPLRYWTASSGER</sequence>
<organism evidence="1 2">
    <name type="scientific">Halobaculum saliterrae</name>
    <dbReference type="NCBI Taxonomy" id="2073113"/>
    <lineage>
        <taxon>Archaea</taxon>
        <taxon>Methanobacteriati</taxon>
        <taxon>Methanobacteriota</taxon>
        <taxon>Stenosarchaea group</taxon>
        <taxon>Halobacteria</taxon>
        <taxon>Halobacteriales</taxon>
        <taxon>Haloferacaceae</taxon>
        <taxon>Halobaculum</taxon>
    </lineage>
</organism>
<dbReference type="InterPro" id="IPR007404">
    <property type="entry name" value="YdjM-like"/>
</dbReference>
<name>A0A6B0SWP1_9EURY</name>
<keyword evidence="2" id="KW-1185">Reference proteome</keyword>
<dbReference type="EMBL" id="WUUS01000002">
    <property type="protein sequence ID" value="MXR40370.1"/>
    <property type="molecule type" value="Genomic_DNA"/>
</dbReference>